<protein>
    <submittedName>
        <fullName evidence="4">Thioredoxin reductase (NADPH)</fullName>
    </submittedName>
</protein>
<dbReference type="Pfam" id="PF07992">
    <property type="entry name" value="Pyr_redox_2"/>
    <property type="match status" value="1"/>
</dbReference>
<keyword evidence="5" id="KW-1185">Reference proteome</keyword>
<feature type="region of interest" description="Disordered" evidence="3">
    <location>
        <begin position="1"/>
        <end position="41"/>
    </location>
</feature>
<dbReference type="GeneID" id="98342878"/>
<comment type="caution">
    <text evidence="4">The sequence shown here is derived from an EMBL/GenBank/DDBJ whole genome shotgun (WGS) entry which is preliminary data.</text>
</comment>
<dbReference type="RefSeq" id="WP_109583982.1">
    <property type="nucleotide sequence ID" value="NZ_CAJPUX010000005.1"/>
</dbReference>
<dbReference type="InterPro" id="IPR000595">
    <property type="entry name" value="cNMP-bd_dom"/>
</dbReference>
<keyword evidence="1" id="KW-0285">Flavoprotein</keyword>
<dbReference type="CDD" id="cd00038">
    <property type="entry name" value="CAP_ED"/>
    <property type="match status" value="1"/>
</dbReference>
<keyword evidence="2" id="KW-0560">Oxidoreductase</keyword>
<gene>
    <name evidence="4" type="ORF">C7419_103221</name>
</gene>
<dbReference type="InterPro" id="IPR018490">
    <property type="entry name" value="cNMP-bd_dom_sf"/>
</dbReference>
<evidence type="ECO:0000313" key="4">
    <source>
        <dbReference type="EMBL" id="PWK33902.1"/>
    </source>
</evidence>
<organism evidence="4 5">
    <name type="scientific">Cupriavidus plantarum</name>
    <dbReference type="NCBI Taxonomy" id="942865"/>
    <lineage>
        <taxon>Bacteria</taxon>
        <taxon>Pseudomonadati</taxon>
        <taxon>Pseudomonadota</taxon>
        <taxon>Betaproteobacteria</taxon>
        <taxon>Burkholderiales</taxon>
        <taxon>Burkholderiaceae</taxon>
        <taxon>Cupriavidus</taxon>
    </lineage>
</organism>
<dbReference type="Gene3D" id="3.50.50.60">
    <property type="entry name" value="FAD/NAD(P)-binding domain"/>
    <property type="match status" value="2"/>
</dbReference>
<dbReference type="InterPro" id="IPR014710">
    <property type="entry name" value="RmlC-like_jellyroll"/>
</dbReference>
<dbReference type="PRINTS" id="PR00368">
    <property type="entry name" value="FADPNR"/>
</dbReference>
<evidence type="ECO:0000256" key="3">
    <source>
        <dbReference type="SAM" id="MobiDB-lite"/>
    </source>
</evidence>
<dbReference type="InterPro" id="IPR023753">
    <property type="entry name" value="FAD/NAD-binding_dom"/>
</dbReference>
<dbReference type="SUPFAM" id="SSF51905">
    <property type="entry name" value="FAD/NAD(P)-binding domain"/>
    <property type="match status" value="1"/>
</dbReference>
<dbReference type="AlphaFoldDB" id="A0A316ES01"/>
<evidence type="ECO:0000256" key="1">
    <source>
        <dbReference type="ARBA" id="ARBA00022630"/>
    </source>
</evidence>
<dbReference type="Pfam" id="PF00027">
    <property type="entry name" value="cNMP_binding"/>
    <property type="match status" value="1"/>
</dbReference>
<dbReference type="Proteomes" id="UP000245754">
    <property type="component" value="Unassembled WGS sequence"/>
</dbReference>
<reference evidence="4 5" key="1">
    <citation type="submission" date="2018-05" db="EMBL/GenBank/DDBJ databases">
        <title>Genomic Encyclopedia of Type Strains, Phase IV (KMG-V): Genome sequencing to study the core and pangenomes of soil and plant-associated prokaryotes.</title>
        <authorList>
            <person name="Whitman W."/>
        </authorList>
    </citation>
    <scope>NUCLEOTIDE SEQUENCE [LARGE SCALE GENOMIC DNA]</scope>
    <source>
        <strain evidence="4 5">SLV-132</strain>
    </source>
</reference>
<dbReference type="SUPFAM" id="SSF51206">
    <property type="entry name" value="cAMP-binding domain-like"/>
    <property type="match status" value="1"/>
</dbReference>
<dbReference type="InterPro" id="IPR036188">
    <property type="entry name" value="FAD/NAD-bd_sf"/>
</dbReference>
<evidence type="ECO:0000256" key="2">
    <source>
        <dbReference type="ARBA" id="ARBA00023002"/>
    </source>
</evidence>
<dbReference type="GO" id="GO:0016491">
    <property type="term" value="F:oxidoreductase activity"/>
    <property type="evidence" value="ECO:0007669"/>
    <property type="project" value="UniProtKB-KW"/>
</dbReference>
<name>A0A316ES01_9BURK</name>
<dbReference type="PANTHER" id="PTHR48105">
    <property type="entry name" value="THIOREDOXIN REDUCTASE 1-RELATED-RELATED"/>
    <property type="match status" value="1"/>
</dbReference>
<proteinExistence type="predicted"/>
<dbReference type="PRINTS" id="PR00469">
    <property type="entry name" value="PNDRDTASEII"/>
</dbReference>
<accession>A0A316ES01</accession>
<dbReference type="PROSITE" id="PS50042">
    <property type="entry name" value="CNMP_BINDING_3"/>
    <property type="match status" value="1"/>
</dbReference>
<sequence length="602" mass="64573">MEITQDDRDTVGSTVDNPEAQDVALDAGPRADTEPVSGLESPFSVFTTRRHQMFPTLTPAEVERVRRFGTEHSWRKDEMLFTIGEKGRGMHLILSGKVQIIHRDGLGRRIPIIDEGPGQFLAEVGQLSGRPTLVDALALEDTTVLVVPPDRLRALLVAEADLGERIMRSMILRRVGLIENGSGPVLVGRGTEPLLLALQAFLRRNGYPHKVVDVEVDRDAIGLLDVSNAPQSDFPMVICPDGSVLRAPDEGQLASCLGIVPTFAEDHVYDVIVVGAGPAGLATAVYAASEGLSVAVIDCRSPGGQAGASARIENYLGFPTGISGQALAGRAFVQAQKFGAHVAIPLEVKALHCGDSPIQIELKDGRRVPARTVVIASGAQYRRADIESLEQYEGRGVYYWASPVEAKLCKDEHAMLVGGGNSAGQAAVFLASHAAEVHILVRGEGLEATMSRYLIDRLKSLPNVHLHTHSQITAMEGEGWLESVRYRDRTKGGETITKPVRHVFLFIGAAPNTEWLRACNVKTDEKGFVLTGTAARKKCQMGEDGGIYTLETSVPGVFAIGDVRSGSTKRVAAAVGEGAAVVAQIHSFLAEAERREALNTVA</sequence>
<dbReference type="Gene3D" id="2.60.120.10">
    <property type="entry name" value="Jelly Rolls"/>
    <property type="match status" value="1"/>
</dbReference>
<feature type="compositionally biased region" description="Basic and acidic residues" evidence="3">
    <location>
        <begin position="1"/>
        <end position="10"/>
    </location>
</feature>
<dbReference type="SMART" id="SM00100">
    <property type="entry name" value="cNMP"/>
    <property type="match status" value="1"/>
</dbReference>
<evidence type="ECO:0000313" key="5">
    <source>
        <dbReference type="Proteomes" id="UP000245754"/>
    </source>
</evidence>
<dbReference type="EMBL" id="QGGT01000003">
    <property type="protein sequence ID" value="PWK33902.1"/>
    <property type="molecule type" value="Genomic_DNA"/>
</dbReference>
<dbReference type="InterPro" id="IPR050097">
    <property type="entry name" value="Ferredoxin-NADP_redctase_2"/>
</dbReference>